<protein>
    <submittedName>
        <fullName evidence="7">Twitching motility protein PilT</fullName>
    </submittedName>
</protein>
<dbReference type="InterPro" id="IPR002716">
    <property type="entry name" value="PIN_dom"/>
</dbReference>
<comment type="caution">
    <text evidence="7">The sequence shown here is derived from an EMBL/GenBank/DDBJ whole genome shotgun (WGS) entry which is preliminary data.</text>
</comment>
<keyword evidence="5" id="KW-0460">Magnesium</keyword>
<evidence type="ECO:0000313" key="8">
    <source>
        <dbReference type="Proteomes" id="UP000242502"/>
    </source>
</evidence>
<dbReference type="InterPro" id="IPR029060">
    <property type="entry name" value="PIN-like_dom_sf"/>
</dbReference>
<dbReference type="SUPFAM" id="SSF88723">
    <property type="entry name" value="PIN domain-like"/>
    <property type="match status" value="1"/>
</dbReference>
<dbReference type="GO" id="GO:0046872">
    <property type="term" value="F:metal ion binding"/>
    <property type="evidence" value="ECO:0007669"/>
    <property type="project" value="UniProtKB-KW"/>
</dbReference>
<dbReference type="Pfam" id="PF01850">
    <property type="entry name" value="PIN"/>
    <property type="match status" value="1"/>
</dbReference>
<dbReference type="CDD" id="cd18757">
    <property type="entry name" value="PIN_MtVapC3-like"/>
    <property type="match status" value="1"/>
</dbReference>
<keyword evidence="3" id="KW-0479">Metal-binding</keyword>
<organism evidence="7 8">
    <name type="scientific">Candidatus Endobugula sertula</name>
    <name type="common">Bugula neritina bacterial symbiont</name>
    <dbReference type="NCBI Taxonomy" id="62101"/>
    <lineage>
        <taxon>Bacteria</taxon>
        <taxon>Pseudomonadati</taxon>
        <taxon>Pseudomonadota</taxon>
        <taxon>Gammaproteobacteria</taxon>
        <taxon>Cellvibrionales</taxon>
        <taxon>Cellvibrionaceae</taxon>
        <taxon>Candidatus Endobugula</taxon>
    </lineage>
</organism>
<evidence type="ECO:0000256" key="5">
    <source>
        <dbReference type="ARBA" id="ARBA00022842"/>
    </source>
</evidence>
<dbReference type="PANTHER" id="PTHR42740:SF1">
    <property type="entry name" value="RIBONUCLEASE VAPC3"/>
    <property type="match status" value="1"/>
</dbReference>
<dbReference type="InterPro" id="IPR051749">
    <property type="entry name" value="PINc/VapC_TA_RNase"/>
</dbReference>
<evidence type="ECO:0000256" key="1">
    <source>
        <dbReference type="ARBA" id="ARBA00022649"/>
    </source>
</evidence>
<evidence type="ECO:0000256" key="3">
    <source>
        <dbReference type="ARBA" id="ARBA00022723"/>
    </source>
</evidence>
<dbReference type="GO" id="GO:0004540">
    <property type="term" value="F:RNA nuclease activity"/>
    <property type="evidence" value="ECO:0007669"/>
    <property type="project" value="TreeGrafter"/>
</dbReference>
<evidence type="ECO:0000256" key="2">
    <source>
        <dbReference type="ARBA" id="ARBA00022722"/>
    </source>
</evidence>
<evidence type="ECO:0000313" key="7">
    <source>
        <dbReference type="EMBL" id="ODS22714.1"/>
    </source>
</evidence>
<dbReference type="STRING" id="62101.AB835_12690"/>
<keyword evidence="1" id="KW-1277">Toxin-antitoxin system</keyword>
<keyword evidence="2" id="KW-0540">Nuclease</keyword>
<name>A0A1D2QMD6_9GAMM</name>
<reference evidence="7 8" key="1">
    <citation type="journal article" date="2016" name="Appl. Environ. Microbiol.">
        <title>Lack of Overt Genome Reduction in the Bryostatin-Producing Bryozoan Symbiont "Candidatus Endobugula sertula".</title>
        <authorList>
            <person name="Miller I.J."/>
            <person name="Vanee N."/>
            <person name="Fong S.S."/>
            <person name="Lim-Fong G.E."/>
            <person name="Kwan J.C."/>
        </authorList>
    </citation>
    <scope>NUCLEOTIDE SEQUENCE [LARGE SCALE GENOMIC DNA]</scope>
    <source>
        <strain evidence="7">AB1-4</strain>
    </source>
</reference>
<proteinExistence type="predicted"/>
<dbReference type="PANTHER" id="PTHR42740">
    <property type="entry name" value="RIBONUCLEASE VAPC3"/>
    <property type="match status" value="1"/>
</dbReference>
<dbReference type="EMBL" id="MDLC01000056">
    <property type="protein sequence ID" value="ODS22714.1"/>
    <property type="molecule type" value="Genomic_DNA"/>
</dbReference>
<accession>A0A1D2QMD6</accession>
<gene>
    <name evidence="7" type="ORF">AB835_12690</name>
</gene>
<dbReference type="GO" id="GO:0016787">
    <property type="term" value="F:hydrolase activity"/>
    <property type="evidence" value="ECO:0007669"/>
    <property type="project" value="UniProtKB-KW"/>
</dbReference>
<evidence type="ECO:0000256" key="4">
    <source>
        <dbReference type="ARBA" id="ARBA00022801"/>
    </source>
</evidence>
<dbReference type="Proteomes" id="UP000242502">
    <property type="component" value="Unassembled WGS sequence"/>
</dbReference>
<feature type="domain" description="PIN" evidence="6">
    <location>
        <begin position="4"/>
        <end position="124"/>
    </location>
</feature>
<dbReference type="Gene3D" id="3.40.50.1010">
    <property type="entry name" value="5'-nuclease"/>
    <property type="match status" value="1"/>
</dbReference>
<dbReference type="AlphaFoldDB" id="A0A1D2QMD6"/>
<keyword evidence="4" id="KW-0378">Hydrolase</keyword>
<evidence type="ECO:0000259" key="6">
    <source>
        <dbReference type="Pfam" id="PF01850"/>
    </source>
</evidence>
<sequence>MSGVLVDTCVWSLAFRGTSSRETTIAEQLTQLIDENQVKIIGAIRQELLSGYTDKNSYDKLRQKLKYFPSEPVLDSDYETAAEYSNFCRSKGVQGSHTDFLICAVSVRAKFKIYTTDKDFNHYEKHLPLALFKKN</sequence>